<evidence type="ECO:0000256" key="5">
    <source>
        <dbReference type="SAM" id="MobiDB-lite"/>
    </source>
</evidence>
<dbReference type="GO" id="GO:0000965">
    <property type="term" value="P:mitochondrial RNA 3'-end processing"/>
    <property type="evidence" value="ECO:0007669"/>
    <property type="project" value="TreeGrafter"/>
</dbReference>
<dbReference type="GO" id="GO:0000958">
    <property type="term" value="P:mitochondrial mRNA catabolic process"/>
    <property type="evidence" value="ECO:0007669"/>
    <property type="project" value="TreeGrafter"/>
</dbReference>
<dbReference type="Proteomes" id="UP000823749">
    <property type="component" value="Chromosome 3"/>
</dbReference>
<dbReference type="GO" id="GO:0000175">
    <property type="term" value="F:3'-5'-RNA exonuclease activity"/>
    <property type="evidence" value="ECO:0007669"/>
    <property type="project" value="TreeGrafter"/>
</dbReference>
<dbReference type="SMART" id="SM00316">
    <property type="entry name" value="S1"/>
    <property type="match status" value="1"/>
</dbReference>
<comment type="caution">
    <text evidence="7">The sequence shown here is derived from an EMBL/GenBank/DDBJ whole genome shotgun (WGS) entry which is preliminary data.</text>
</comment>
<evidence type="ECO:0000256" key="3">
    <source>
        <dbReference type="ARBA" id="ARBA00022884"/>
    </source>
</evidence>
<keyword evidence="2" id="KW-0548">Nucleotidyltransferase</keyword>
<dbReference type="SUPFAM" id="SSF50249">
    <property type="entry name" value="Nucleic acid-binding proteins"/>
    <property type="match status" value="1"/>
</dbReference>
<dbReference type="Pfam" id="PF00013">
    <property type="entry name" value="KH_1"/>
    <property type="match status" value="1"/>
</dbReference>
<dbReference type="CDD" id="cd02393">
    <property type="entry name" value="KH-I_PNPase"/>
    <property type="match status" value="1"/>
</dbReference>
<dbReference type="GO" id="GO:0009570">
    <property type="term" value="C:chloroplast stroma"/>
    <property type="evidence" value="ECO:0007669"/>
    <property type="project" value="TreeGrafter"/>
</dbReference>
<dbReference type="InterPro" id="IPR004087">
    <property type="entry name" value="KH_dom"/>
</dbReference>
<gene>
    <name evidence="7" type="ORF">RHGRI_006724</name>
</gene>
<dbReference type="InterPro" id="IPR012340">
    <property type="entry name" value="NA-bd_OB-fold"/>
</dbReference>
<feature type="compositionally biased region" description="Basic and acidic residues" evidence="5">
    <location>
        <begin position="168"/>
        <end position="192"/>
    </location>
</feature>
<dbReference type="GO" id="GO:0005739">
    <property type="term" value="C:mitochondrion"/>
    <property type="evidence" value="ECO:0007669"/>
    <property type="project" value="TreeGrafter"/>
</dbReference>
<sequence>MQRGEMAKCSPPPSKRLSVYAPLIHIMKVKPEKVNLIIGSGGKKVKSIIEETGVEGIDTQDDGTVKITAKDLSSIERSKSIIKSLTMVPTVGDIYRNCEIKSITPYGVFVEIAPGREGLCHISELTGQWMEKAEDAFKIGDHVDVKLIEINAKGQLRLSRRALLPDAPTEKPNLKQQTSDHTKESAASHKAPESGTPKKVVNIEKDGLIGGKTEQPEDRSSTVNRRSSIGSQSVEDNLPVEKVVKRLISSAKDVKKCYCKERNQKLAGSSSAHPPEGLHMF</sequence>
<evidence type="ECO:0000259" key="6">
    <source>
        <dbReference type="PROSITE" id="PS50126"/>
    </source>
</evidence>
<feature type="compositionally biased region" description="Polar residues" evidence="5">
    <location>
        <begin position="221"/>
        <end position="234"/>
    </location>
</feature>
<reference evidence="7" key="1">
    <citation type="submission" date="2020-08" db="EMBL/GenBank/DDBJ databases">
        <title>Plant Genome Project.</title>
        <authorList>
            <person name="Zhang R.-G."/>
        </authorList>
    </citation>
    <scope>NUCLEOTIDE SEQUENCE</scope>
    <source>
        <strain evidence="7">WSP0</strain>
        <tissue evidence="7">Leaf</tissue>
    </source>
</reference>
<keyword evidence="3 4" id="KW-0694">RNA-binding</keyword>
<dbReference type="AlphaFoldDB" id="A0AAV6KVC0"/>
<dbReference type="GO" id="GO:0003723">
    <property type="term" value="F:RNA binding"/>
    <property type="evidence" value="ECO:0007669"/>
    <property type="project" value="UniProtKB-UniRule"/>
</dbReference>
<protein>
    <recommendedName>
        <fullName evidence="6">S1 motif domain-containing protein</fullName>
    </recommendedName>
</protein>
<dbReference type="InterPro" id="IPR004088">
    <property type="entry name" value="KH_dom_type_1"/>
</dbReference>
<feature type="region of interest" description="Disordered" evidence="5">
    <location>
        <begin position="162"/>
        <end position="234"/>
    </location>
</feature>
<dbReference type="EMBL" id="JACTNZ010000003">
    <property type="protein sequence ID" value="KAG5556199.1"/>
    <property type="molecule type" value="Genomic_DNA"/>
</dbReference>
<dbReference type="SUPFAM" id="SSF54791">
    <property type="entry name" value="Eukaryotic type KH-domain (KH-domain type I)"/>
    <property type="match status" value="1"/>
</dbReference>
<dbReference type="FunFam" id="2.40.50.140:FF:000158">
    <property type="entry name" value="Polyribonucleotide nucleotidyltransferase 1, chloroplastic"/>
    <property type="match status" value="1"/>
</dbReference>
<organism evidence="7 8">
    <name type="scientific">Rhododendron griersonianum</name>
    <dbReference type="NCBI Taxonomy" id="479676"/>
    <lineage>
        <taxon>Eukaryota</taxon>
        <taxon>Viridiplantae</taxon>
        <taxon>Streptophyta</taxon>
        <taxon>Embryophyta</taxon>
        <taxon>Tracheophyta</taxon>
        <taxon>Spermatophyta</taxon>
        <taxon>Magnoliopsida</taxon>
        <taxon>eudicotyledons</taxon>
        <taxon>Gunneridae</taxon>
        <taxon>Pentapetalae</taxon>
        <taxon>asterids</taxon>
        <taxon>Ericales</taxon>
        <taxon>Ericaceae</taxon>
        <taxon>Ericoideae</taxon>
        <taxon>Rhodoreae</taxon>
        <taxon>Rhododendron</taxon>
    </lineage>
</organism>
<dbReference type="Gene3D" id="3.30.1370.10">
    <property type="entry name" value="K Homology domain, type 1"/>
    <property type="match status" value="1"/>
</dbReference>
<feature type="domain" description="S1 motif" evidence="6">
    <location>
        <begin position="92"/>
        <end position="161"/>
    </location>
</feature>
<accession>A0AAV6KVC0</accession>
<dbReference type="InterPro" id="IPR003029">
    <property type="entry name" value="S1_domain"/>
</dbReference>
<dbReference type="SMART" id="SM00322">
    <property type="entry name" value="KH"/>
    <property type="match status" value="1"/>
</dbReference>
<dbReference type="FunFam" id="3.30.1370.10:FF:000001">
    <property type="entry name" value="Polyribonucleotide nucleotidyltransferase"/>
    <property type="match status" value="1"/>
</dbReference>
<evidence type="ECO:0000256" key="4">
    <source>
        <dbReference type="PROSITE-ProRule" id="PRU00117"/>
    </source>
</evidence>
<dbReference type="GO" id="GO:0005829">
    <property type="term" value="C:cytosol"/>
    <property type="evidence" value="ECO:0007669"/>
    <property type="project" value="TreeGrafter"/>
</dbReference>
<keyword evidence="1" id="KW-0808">Transferase</keyword>
<evidence type="ECO:0000313" key="7">
    <source>
        <dbReference type="EMBL" id="KAG5556199.1"/>
    </source>
</evidence>
<dbReference type="PROSITE" id="PS50084">
    <property type="entry name" value="KH_TYPE_1"/>
    <property type="match status" value="1"/>
</dbReference>
<dbReference type="Gene3D" id="2.40.50.140">
    <property type="entry name" value="Nucleic acid-binding proteins"/>
    <property type="match status" value="1"/>
</dbReference>
<dbReference type="InterPro" id="IPR012162">
    <property type="entry name" value="PNPase"/>
</dbReference>
<keyword evidence="8" id="KW-1185">Reference proteome</keyword>
<evidence type="ECO:0000256" key="1">
    <source>
        <dbReference type="ARBA" id="ARBA00022679"/>
    </source>
</evidence>
<dbReference type="Pfam" id="PF00575">
    <property type="entry name" value="S1"/>
    <property type="match status" value="1"/>
</dbReference>
<dbReference type="PROSITE" id="PS50126">
    <property type="entry name" value="S1"/>
    <property type="match status" value="1"/>
</dbReference>
<evidence type="ECO:0000256" key="2">
    <source>
        <dbReference type="ARBA" id="ARBA00022695"/>
    </source>
</evidence>
<dbReference type="PANTHER" id="PTHR11252">
    <property type="entry name" value="POLYRIBONUCLEOTIDE NUCLEOTIDYLTRANSFERASE"/>
    <property type="match status" value="1"/>
</dbReference>
<name>A0AAV6KVC0_9ERIC</name>
<evidence type="ECO:0000313" key="8">
    <source>
        <dbReference type="Proteomes" id="UP000823749"/>
    </source>
</evidence>
<dbReference type="GO" id="GO:0004654">
    <property type="term" value="F:polyribonucleotide nucleotidyltransferase activity"/>
    <property type="evidence" value="ECO:0007669"/>
    <property type="project" value="InterPro"/>
</dbReference>
<dbReference type="PANTHER" id="PTHR11252:SF0">
    <property type="entry name" value="POLYRIBONUCLEOTIDE NUCLEOTIDYLTRANSFERASE 1, MITOCHONDRIAL"/>
    <property type="match status" value="1"/>
</dbReference>
<dbReference type="InterPro" id="IPR036612">
    <property type="entry name" value="KH_dom_type_1_sf"/>
</dbReference>
<proteinExistence type="predicted"/>